<feature type="transmembrane region" description="Helical" evidence="5">
    <location>
        <begin position="95"/>
        <end position="115"/>
    </location>
</feature>
<feature type="transmembrane region" description="Helical" evidence="5">
    <location>
        <begin position="257"/>
        <end position="279"/>
    </location>
</feature>
<feature type="transmembrane region" description="Helical" evidence="5">
    <location>
        <begin position="55"/>
        <end position="75"/>
    </location>
</feature>
<evidence type="ECO:0000256" key="4">
    <source>
        <dbReference type="ARBA" id="ARBA00023136"/>
    </source>
</evidence>
<dbReference type="Pfam" id="PF00359">
    <property type="entry name" value="PTS_EIIA_2"/>
    <property type="match status" value="1"/>
</dbReference>
<sequence length="810" mass="86164">MPKSDVDPESRDAPEELTQREKLIRDFMASTVVFLVALPLCIGIAVACGVPVERGLIAGIIGGSIGVISGAPLLVSGPAASLIVPCFALVSEYGLVALGPVVMLTGVWQILAGYFRLGQWFRAVAPAVITGMLTGIGVLIIGSQSLVAIDEDPKATFIQNVAAVPLALYEMATGSAGHSSAPFWIAVATVALIVGWNQFKPKVLAIVPGHLVALLSVTAASVILSLDVRALDISSNFFAGLGIPSLADLELLSDPVLIGRSAMFAFVASAATLLTANAIDERQTIVKTDYDKEMRAQGVGNLFSGMLGGLPMTGVIVRSSVNVEAGAQTKRATIFHAIWLLLFCALAPELLGLIPKACLGAILVYTGVKLVDVGAMGRLWEQGRAEFVIFGVTFIGVVFIDLFIGILAGLAAAVLKIVWTFSHLEIHQEDGPAPGVVQMHLVGSATFVQLPRLARALESIPTDKELHVHIERLDHIDHACLQLLSSMQRQRESAGQPGVHVAWQELSDRYRKALVGTGAVDAQRSMPSIVRMVWSEWKRVHAEVEAHTPSDAARWNDWIPAQSIHVHSSARTLEDVLGLAAPRLAKLTGLEPGRVLDALTATSDGHVPLGDGVSLPHAAVEGIERSQVVVVTTKAPIAIGDHKTDIFFVLLSPAGDTAEHLRNLAHIGRMCHRAPRLDELRHAPAAETAATVLDALSRAAARGETLSGVSRSLVIIAGQDAAHAHELRAELSEAFAHWTLISEKDHEILDLLRRCAASPDAGAVLVASIKLHEEPLLRALLEEANKLNKAPAKVVFMREQGSPQVYAQAS</sequence>
<keyword evidence="2 5" id="KW-0812">Transmembrane</keyword>
<comment type="subcellular location">
    <subcellularLocation>
        <location evidence="1">Membrane</location>
        <topology evidence="1">Multi-pass membrane protein</topology>
    </subcellularLocation>
</comment>
<feature type="domain" description="PTS EIIA type-2" evidence="6">
    <location>
        <begin position="557"/>
        <end position="699"/>
    </location>
</feature>
<evidence type="ECO:0000256" key="5">
    <source>
        <dbReference type="SAM" id="Phobius"/>
    </source>
</evidence>
<feature type="transmembrane region" description="Helical" evidence="5">
    <location>
        <begin position="203"/>
        <end position="226"/>
    </location>
</feature>
<comment type="caution">
    <text evidence="7">The sequence shown here is derived from an EMBL/GenBank/DDBJ whole genome shotgun (WGS) entry which is preliminary data.</text>
</comment>
<dbReference type="SUPFAM" id="SSF55804">
    <property type="entry name" value="Phoshotransferase/anion transport protein"/>
    <property type="match status" value="1"/>
</dbReference>
<dbReference type="RefSeq" id="WP_181234297.1">
    <property type="nucleotide sequence ID" value="NZ_PVNL01000120.1"/>
</dbReference>
<feature type="transmembrane region" description="Helical" evidence="5">
    <location>
        <begin position="337"/>
        <end position="366"/>
    </location>
</feature>
<name>A0A2S9Y3H1_9BACT</name>
<dbReference type="GO" id="GO:0055085">
    <property type="term" value="P:transmembrane transport"/>
    <property type="evidence" value="ECO:0007669"/>
    <property type="project" value="InterPro"/>
</dbReference>
<protein>
    <submittedName>
        <fullName evidence="7">Bicarbonate transporter BicA</fullName>
    </submittedName>
</protein>
<keyword evidence="4 5" id="KW-0472">Membrane</keyword>
<dbReference type="PROSITE" id="PS51094">
    <property type="entry name" value="PTS_EIIA_TYPE_2"/>
    <property type="match status" value="1"/>
</dbReference>
<feature type="transmembrane region" description="Helical" evidence="5">
    <location>
        <begin position="27"/>
        <end position="48"/>
    </location>
</feature>
<evidence type="ECO:0000256" key="3">
    <source>
        <dbReference type="ARBA" id="ARBA00022989"/>
    </source>
</evidence>
<dbReference type="Gene3D" id="3.40.930.10">
    <property type="entry name" value="Mannitol-specific EII, Chain A"/>
    <property type="match status" value="1"/>
</dbReference>
<dbReference type="GO" id="GO:0016020">
    <property type="term" value="C:membrane"/>
    <property type="evidence" value="ECO:0007669"/>
    <property type="project" value="UniProtKB-SubCell"/>
</dbReference>
<evidence type="ECO:0000256" key="1">
    <source>
        <dbReference type="ARBA" id="ARBA00004141"/>
    </source>
</evidence>
<gene>
    <name evidence="7" type="primary">bicA_3</name>
    <name evidence="7" type="ORF">ENSA7_62880</name>
</gene>
<dbReference type="AlphaFoldDB" id="A0A2S9Y3H1"/>
<dbReference type="InterPro" id="IPR002178">
    <property type="entry name" value="PTS_EIIA_type-2_dom"/>
</dbReference>
<dbReference type="EMBL" id="PVNL01000120">
    <property type="protein sequence ID" value="PRP99648.1"/>
    <property type="molecule type" value="Genomic_DNA"/>
</dbReference>
<evidence type="ECO:0000259" key="6">
    <source>
        <dbReference type="PROSITE" id="PS51094"/>
    </source>
</evidence>
<feature type="transmembrane region" description="Helical" evidence="5">
    <location>
        <begin position="127"/>
        <end position="149"/>
    </location>
</feature>
<feature type="transmembrane region" description="Helical" evidence="5">
    <location>
        <begin position="387"/>
        <end position="419"/>
    </location>
</feature>
<keyword evidence="3 5" id="KW-1133">Transmembrane helix</keyword>
<dbReference type="InterPro" id="IPR011547">
    <property type="entry name" value="SLC26A/SulP_dom"/>
</dbReference>
<organism evidence="7 8">
    <name type="scientific">Enhygromyxa salina</name>
    <dbReference type="NCBI Taxonomy" id="215803"/>
    <lineage>
        <taxon>Bacteria</taxon>
        <taxon>Pseudomonadati</taxon>
        <taxon>Myxococcota</taxon>
        <taxon>Polyangia</taxon>
        <taxon>Nannocystales</taxon>
        <taxon>Nannocystaceae</taxon>
        <taxon>Enhygromyxa</taxon>
    </lineage>
</organism>
<evidence type="ECO:0000313" key="7">
    <source>
        <dbReference type="EMBL" id="PRP99648.1"/>
    </source>
</evidence>
<evidence type="ECO:0000313" key="8">
    <source>
        <dbReference type="Proteomes" id="UP000238823"/>
    </source>
</evidence>
<feature type="transmembrane region" description="Helical" evidence="5">
    <location>
        <begin position="299"/>
        <end position="317"/>
    </location>
</feature>
<dbReference type="InterPro" id="IPR016152">
    <property type="entry name" value="PTrfase/Anion_transptr"/>
</dbReference>
<evidence type="ECO:0000256" key="2">
    <source>
        <dbReference type="ARBA" id="ARBA00022692"/>
    </source>
</evidence>
<feature type="transmembrane region" description="Helical" evidence="5">
    <location>
        <begin position="176"/>
        <end position="196"/>
    </location>
</feature>
<proteinExistence type="predicted"/>
<accession>A0A2S9Y3H1</accession>
<dbReference type="Pfam" id="PF00916">
    <property type="entry name" value="Sulfate_transp"/>
    <property type="match status" value="1"/>
</dbReference>
<reference evidence="7 8" key="1">
    <citation type="submission" date="2018-03" db="EMBL/GenBank/DDBJ databases">
        <title>Draft Genome Sequences of the Obligatory Marine Myxobacteria Enhygromyxa salina SWB007.</title>
        <authorList>
            <person name="Poehlein A."/>
            <person name="Moghaddam J.A."/>
            <person name="Harms H."/>
            <person name="Alanjari M."/>
            <person name="Koenig G.M."/>
            <person name="Daniel R."/>
            <person name="Schaeberle T.F."/>
        </authorList>
    </citation>
    <scope>NUCLEOTIDE SEQUENCE [LARGE SCALE GENOMIC DNA]</scope>
    <source>
        <strain evidence="7 8">SWB007</strain>
    </source>
</reference>
<dbReference type="InterPro" id="IPR001902">
    <property type="entry name" value="SLC26A/SulP_fam"/>
</dbReference>
<dbReference type="Proteomes" id="UP000238823">
    <property type="component" value="Unassembled WGS sequence"/>
</dbReference>
<dbReference type="PANTHER" id="PTHR11814">
    <property type="entry name" value="SULFATE TRANSPORTER"/>
    <property type="match status" value="1"/>
</dbReference>